<dbReference type="PROSITE" id="PS51391">
    <property type="entry name" value="CID"/>
    <property type="match status" value="1"/>
</dbReference>
<feature type="compositionally biased region" description="Polar residues" evidence="1">
    <location>
        <begin position="200"/>
        <end position="210"/>
    </location>
</feature>
<dbReference type="GO" id="GO:0005849">
    <property type="term" value="C:mRNA cleavage factor complex"/>
    <property type="evidence" value="ECO:0007669"/>
    <property type="project" value="TreeGrafter"/>
</dbReference>
<organism evidence="3 4">
    <name type="scientific">Entomortierella chlamydospora</name>
    <dbReference type="NCBI Taxonomy" id="101097"/>
    <lineage>
        <taxon>Eukaryota</taxon>
        <taxon>Fungi</taxon>
        <taxon>Fungi incertae sedis</taxon>
        <taxon>Mucoromycota</taxon>
        <taxon>Mortierellomycotina</taxon>
        <taxon>Mortierellomycetes</taxon>
        <taxon>Mortierellales</taxon>
        <taxon>Mortierellaceae</taxon>
        <taxon>Entomortierella</taxon>
    </lineage>
</organism>
<accession>A0A9P6T113</accession>
<dbReference type="InterPro" id="IPR006569">
    <property type="entry name" value="CID_dom"/>
</dbReference>
<feature type="compositionally biased region" description="Polar residues" evidence="1">
    <location>
        <begin position="339"/>
        <end position="348"/>
    </location>
</feature>
<feature type="compositionally biased region" description="Polar residues" evidence="1">
    <location>
        <begin position="725"/>
        <end position="737"/>
    </location>
</feature>
<dbReference type="AlphaFoldDB" id="A0A9P6T113"/>
<gene>
    <name evidence="3" type="ORF">BGZ80_008985</name>
</gene>
<dbReference type="SUPFAM" id="SSF48464">
    <property type="entry name" value="ENTH/VHS domain"/>
    <property type="match status" value="1"/>
</dbReference>
<proteinExistence type="predicted"/>
<dbReference type="GO" id="GO:0005737">
    <property type="term" value="C:cytoplasm"/>
    <property type="evidence" value="ECO:0007669"/>
    <property type="project" value="TreeGrafter"/>
</dbReference>
<name>A0A9P6T113_9FUNG</name>
<feature type="domain" description="CID" evidence="2">
    <location>
        <begin position="28"/>
        <end position="160"/>
    </location>
</feature>
<feature type="compositionally biased region" description="Pro residues" evidence="1">
    <location>
        <begin position="355"/>
        <end position="366"/>
    </location>
</feature>
<dbReference type="GO" id="GO:0003729">
    <property type="term" value="F:mRNA binding"/>
    <property type="evidence" value="ECO:0007669"/>
    <property type="project" value="InterPro"/>
</dbReference>
<dbReference type="EMBL" id="JAAAID010000508">
    <property type="protein sequence ID" value="KAG0016717.1"/>
    <property type="molecule type" value="Genomic_DNA"/>
</dbReference>
<evidence type="ECO:0000256" key="1">
    <source>
        <dbReference type="SAM" id="MobiDB-lite"/>
    </source>
</evidence>
<feature type="compositionally biased region" description="Basic and acidic residues" evidence="1">
    <location>
        <begin position="746"/>
        <end position="756"/>
    </location>
</feature>
<sequence length="776" mass="84116">MYQQYQQPNHQSHGGRTSGVPQNRDNVDPIHIRQLYKDELATLTFNSKPIITSLTIAAGENVLVCKIIVQTIEDRMRSAPANQKLPTLYLIDSIIKNVGGPYVNLFGRSIVSLFLDAYAVVDSAAKASFEKVLGTWPNWNTQLFPRDTIASIERELQSMRQQRQPQYHQSSMHVNPHFSERPRDTPYHQGQGPMYGSNGSGSTAPQNRNPRAQAPVPTSAPAAADSRADNVLLQDIQLLMLQKQQAIILNPNDQASVKQVDILQQLETIVKTTQLTPENANMIRQQLAQLWTPAPVPPVVPGYPQANLPQSLSMVSSPMPPNIMVPPPQHTRPPIPPSNAHQPATTSPFAGIPPTLFPPHQPPHGPVPNSQGAIVGSLPTSIPIIPGSSPLSGTGAISMPLSMPMPPPPPAASPVPPPAAPAAPPAPTASAPVDLFASLLQSGLLGPNGTLTNQLLQNTANIGRAPQSPLLPTAAVASVTPPMPPSNLNDRVGQSEQDQGVMSIGLIELTGQDIQRRRPAAIQVMYGTPPLQCNQCGYRCPKSADAQKKMDAHLDWHFRQNRRMKDKAKKSHSRSWLVMEEDWIHSREGDPSQNQQPVFFDFGSGVSKTSKDELALQEEIATLKEQIVSEPSLINSLRGDGPDGTVTEAMAMNIIAKGCSICKEKFIKIWNDAEDEWSYKNAIVIDKLIYHATCNADLVRSSQRQAALAEAAAAAAAAAAVIATPPQTSNNQTSDPTETPGINMDRVQEGKDAVNTDVKTDIKSEMALQQNDYEMN</sequence>
<keyword evidence="4" id="KW-1185">Reference proteome</keyword>
<evidence type="ECO:0000313" key="3">
    <source>
        <dbReference type="EMBL" id="KAG0016717.1"/>
    </source>
</evidence>
<dbReference type="Pfam" id="PF04818">
    <property type="entry name" value="CID"/>
    <property type="match status" value="1"/>
</dbReference>
<dbReference type="Proteomes" id="UP000703661">
    <property type="component" value="Unassembled WGS sequence"/>
</dbReference>
<feature type="compositionally biased region" description="Pro residues" evidence="1">
    <location>
        <begin position="403"/>
        <end position="427"/>
    </location>
</feature>
<dbReference type="InterPro" id="IPR008942">
    <property type="entry name" value="ENTH_VHS"/>
</dbReference>
<evidence type="ECO:0000259" key="2">
    <source>
        <dbReference type="PROSITE" id="PS51391"/>
    </source>
</evidence>
<dbReference type="InterPro" id="IPR047415">
    <property type="entry name" value="Pcf11_CID"/>
</dbReference>
<protein>
    <recommendedName>
        <fullName evidence="2">CID domain-containing protein</fullName>
    </recommendedName>
</protein>
<dbReference type="Gene3D" id="1.25.40.90">
    <property type="match status" value="1"/>
</dbReference>
<feature type="region of interest" description="Disordered" evidence="1">
    <location>
        <begin position="1"/>
        <end position="24"/>
    </location>
</feature>
<feature type="region of interest" description="Disordered" evidence="1">
    <location>
        <begin position="157"/>
        <end position="225"/>
    </location>
</feature>
<feature type="compositionally biased region" description="Polar residues" evidence="1">
    <location>
        <begin position="158"/>
        <end position="173"/>
    </location>
</feature>
<dbReference type="PANTHER" id="PTHR15921:SF3">
    <property type="entry name" value="PRE-MRNA CLEAVAGE COMPLEX 2 PROTEIN PCF11"/>
    <property type="match status" value="1"/>
</dbReference>
<dbReference type="GO" id="GO:0031124">
    <property type="term" value="P:mRNA 3'-end processing"/>
    <property type="evidence" value="ECO:0007669"/>
    <property type="project" value="InterPro"/>
</dbReference>
<dbReference type="GO" id="GO:0006369">
    <property type="term" value="P:termination of RNA polymerase II transcription"/>
    <property type="evidence" value="ECO:0007669"/>
    <property type="project" value="InterPro"/>
</dbReference>
<evidence type="ECO:0000313" key="4">
    <source>
        <dbReference type="Proteomes" id="UP000703661"/>
    </source>
</evidence>
<reference evidence="3" key="1">
    <citation type="journal article" date="2020" name="Fungal Divers.">
        <title>Resolving the Mortierellaceae phylogeny through synthesis of multi-gene phylogenetics and phylogenomics.</title>
        <authorList>
            <person name="Vandepol N."/>
            <person name="Liber J."/>
            <person name="Desiro A."/>
            <person name="Na H."/>
            <person name="Kennedy M."/>
            <person name="Barry K."/>
            <person name="Grigoriev I.V."/>
            <person name="Miller A.N."/>
            <person name="O'Donnell K."/>
            <person name="Stajich J.E."/>
            <person name="Bonito G."/>
        </authorList>
    </citation>
    <scope>NUCLEOTIDE SEQUENCE</scope>
    <source>
        <strain evidence="3">NRRL 2769</strain>
    </source>
</reference>
<dbReference type="InterPro" id="IPR045154">
    <property type="entry name" value="PCF11-like"/>
</dbReference>
<feature type="region of interest" description="Disordered" evidence="1">
    <location>
        <begin position="332"/>
        <end position="375"/>
    </location>
</feature>
<feature type="region of interest" description="Disordered" evidence="1">
    <location>
        <begin position="725"/>
        <end position="756"/>
    </location>
</feature>
<dbReference type="GO" id="GO:0000993">
    <property type="term" value="F:RNA polymerase II complex binding"/>
    <property type="evidence" value="ECO:0007669"/>
    <property type="project" value="InterPro"/>
</dbReference>
<dbReference type="SMART" id="SM00582">
    <property type="entry name" value="RPR"/>
    <property type="match status" value="1"/>
</dbReference>
<dbReference type="Pfam" id="PF21936">
    <property type="entry name" value="Pcf11_C"/>
    <property type="match status" value="1"/>
</dbReference>
<comment type="caution">
    <text evidence="3">The sequence shown here is derived from an EMBL/GenBank/DDBJ whole genome shotgun (WGS) entry which is preliminary data.</text>
</comment>
<dbReference type="PANTHER" id="PTHR15921">
    <property type="entry name" value="PRE-MRNA CLEAVAGE COMPLEX II"/>
    <property type="match status" value="1"/>
</dbReference>
<dbReference type="InterPro" id="IPR054127">
    <property type="entry name" value="Pcf11_C"/>
</dbReference>
<dbReference type="CDD" id="cd16982">
    <property type="entry name" value="CID_Pcf11"/>
    <property type="match status" value="1"/>
</dbReference>
<feature type="region of interest" description="Disordered" evidence="1">
    <location>
        <begin position="403"/>
        <end position="429"/>
    </location>
</feature>